<reference evidence="2" key="1">
    <citation type="journal article" date="2019" name="Int. J. Syst. Evol. Microbiol.">
        <title>The Global Catalogue of Microorganisms (GCM) 10K type strain sequencing project: providing services to taxonomists for standard genome sequencing and annotation.</title>
        <authorList>
            <consortium name="The Broad Institute Genomics Platform"/>
            <consortium name="The Broad Institute Genome Sequencing Center for Infectious Disease"/>
            <person name="Wu L."/>
            <person name="Ma J."/>
        </authorList>
    </citation>
    <scope>NUCLEOTIDE SEQUENCE [LARGE SCALE GENOMIC DNA]</scope>
    <source>
        <strain evidence="2">JCM 19015</strain>
    </source>
</reference>
<organism evidence="1 2">
    <name type="scientific">Amnibacterium soli</name>
    <dbReference type="NCBI Taxonomy" id="1282736"/>
    <lineage>
        <taxon>Bacteria</taxon>
        <taxon>Bacillati</taxon>
        <taxon>Actinomycetota</taxon>
        <taxon>Actinomycetes</taxon>
        <taxon>Micrococcales</taxon>
        <taxon>Microbacteriaceae</taxon>
        <taxon>Amnibacterium</taxon>
    </lineage>
</organism>
<evidence type="ECO:0000313" key="1">
    <source>
        <dbReference type="EMBL" id="GAA4749189.1"/>
    </source>
</evidence>
<dbReference type="RefSeq" id="WP_345481211.1">
    <property type="nucleotide sequence ID" value="NZ_BAABLP010000004.1"/>
</dbReference>
<keyword evidence="2" id="KW-1185">Reference proteome</keyword>
<gene>
    <name evidence="1" type="ORF">GCM10025783_21790</name>
</gene>
<sequence length="210" mass="20996">MSGATEHRRRRPQVLLAALVAAGAVAGLLVAATARPMYTASATSFVSVGRPSSVGSLQQGASAALRAGRLYAALATSTPVLADVVEDLHLTATPEALAQRISARTVQDTVLLRIAVTDPSAAQASRIANGVQDRLARTGGALAPAVRQGTALTAIQPAVAPVVPSSPRALVDGATGALGGATAWLLIALVGAVRHRRPGPSGGLAAPSML</sequence>
<proteinExistence type="predicted"/>
<dbReference type="PANTHER" id="PTHR32309:SF31">
    <property type="entry name" value="CAPSULAR EXOPOLYSACCHARIDE FAMILY"/>
    <property type="match status" value="1"/>
</dbReference>
<comment type="caution">
    <text evidence="1">The sequence shown here is derived from an EMBL/GenBank/DDBJ whole genome shotgun (WGS) entry which is preliminary data.</text>
</comment>
<accession>A0ABP8Z864</accession>
<name>A0ABP8Z864_9MICO</name>
<dbReference type="EMBL" id="BAABLP010000004">
    <property type="protein sequence ID" value="GAA4749189.1"/>
    <property type="molecule type" value="Genomic_DNA"/>
</dbReference>
<protein>
    <recommendedName>
        <fullName evidence="3">Polysaccharide chain length determinant N-terminal domain-containing protein</fullName>
    </recommendedName>
</protein>
<evidence type="ECO:0008006" key="3">
    <source>
        <dbReference type="Google" id="ProtNLM"/>
    </source>
</evidence>
<dbReference type="InterPro" id="IPR050445">
    <property type="entry name" value="Bact_polysacc_biosynth/exp"/>
</dbReference>
<dbReference type="Proteomes" id="UP001500121">
    <property type="component" value="Unassembled WGS sequence"/>
</dbReference>
<evidence type="ECO:0000313" key="2">
    <source>
        <dbReference type="Proteomes" id="UP001500121"/>
    </source>
</evidence>
<dbReference type="PANTHER" id="PTHR32309">
    <property type="entry name" value="TYROSINE-PROTEIN KINASE"/>
    <property type="match status" value="1"/>
</dbReference>